<dbReference type="Proteomes" id="UP000321721">
    <property type="component" value="Unassembled WGS sequence"/>
</dbReference>
<keyword evidence="2" id="KW-1185">Reference proteome</keyword>
<organism evidence="1 2">
    <name type="scientific">Vicingus serpentipes</name>
    <dbReference type="NCBI Taxonomy" id="1926625"/>
    <lineage>
        <taxon>Bacteria</taxon>
        <taxon>Pseudomonadati</taxon>
        <taxon>Bacteroidota</taxon>
        <taxon>Flavobacteriia</taxon>
        <taxon>Flavobacteriales</taxon>
        <taxon>Vicingaceae</taxon>
        <taxon>Vicingus</taxon>
    </lineage>
</organism>
<proteinExistence type="predicted"/>
<evidence type="ECO:0000313" key="1">
    <source>
        <dbReference type="EMBL" id="TXB65843.1"/>
    </source>
</evidence>
<dbReference type="AlphaFoldDB" id="A0A5C6RUD1"/>
<dbReference type="EMBL" id="VOOS01000002">
    <property type="protein sequence ID" value="TXB65843.1"/>
    <property type="molecule type" value="Genomic_DNA"/>
</dbReference>
<accession>A0A5C6RUD1</accession>
<reference evidence="1 2" key="1">
    <citation type="submission" date="2019-08" db="EMBL/GenBank/DDBJ databases">
        <title>Genome of Vicingus serpentipes NCIMB 15042.</title>
        <authorList>
            <person name="Bowman J.P."/>
        </authorList>
    </citation>
    <scope>NUCLEOTIDE SEQUENCE [LARGE SCALE GENOMIC DNA]</scope>
    <source>
        <strain evidence="1 2">NCIMB 15042</strain>
    </source>
</reference>
<dbReference type="RefSeq" id="WP_147099078.1">
    <property type="nucleotide sequence ID" value="NZ_VOOS01000002.1"/>
</dbReference>
<sequence>MGKLKIFSKLLLVQFKTRFKKAQVYEIPRCGVSFTKMSKLAAEAKGIKIVKDQDTKASTFKVTAKAPEIILGLVSQMGEIVVPNINAPSKKDQKKLSELGAYIKQLQPLMKDLDLYQQASTLMK</sequence>
<comment type="caution">
    <text evidence="1">The sequence shown here is derived from an EMBL/GenBank/DDBJ whole genome shotgun (WGS) entry which is preliminary data.</text>
</comment>
<gene>
    <name evidence="1" type="ORF">FRY74_04550</name>
</gene>
<name>A0A5C6RUD1_9FLAO</name>
<evidence type="ECO:0000313" key="2">
    <source>
        <dbReference type="Proteomes" id="UP000321721"/>
    </source>
</evidence>
<protein>
    <submittedName>
        <fullName evidence="1">Uncharacterized protein</fullName>
    </submittedName>
</protein>